<dbReference type="AlphaFoldDB" id="A0A0C3G801"/>
<organism evidence="1 2">
    <name type="scientific">Piloderma croceum (strain F 1598)</name>
    <dbReference type="NCBI Taxonomy" id="765440"/>
    <lineage>
        <taxon>Eukaryota</taxon>
        <taxon>Fungi</taxon>
        <taxon>Dikarya</taxon>
        <taxon>Basidiomycota</taxon>
        <taxon>Agaricomycotina</taxon>
        <taxon>Agaricomycetes</taxon>
        <taxon>Agaricomycetidae</taxon>
        <taxon>Atheliales</taxon>
        <taxon>Atheliaceae</taxon>
        <taxon>Piloderma</taxon>
    </lineage>
</organism>
<reference evidence="2" key="2">
    <citation type="submission" date="2015-01" db="EMBL/GenBank/DDBJ databases">
        <title>Evolutionary Origins and Diversification of the Mycorrhizal Mutualists.</title>
        <authorList>
            <consortium name="DOE Joint Genome Institute"/>
            <consortium name="Mycorrhizal Genomics Consortium"/>
            <person name="Kohler A."/>
            <person name="Kuo A."/>
            <person name="Nagy L.G."/>
            <person name="Floudas D."/>
            <person name="Copeland A."/>
            <person name="Barry K.W."/>
            <person name="Cichocki N."/>
            <person name="Veneault-Fourrey C."/>
            <person name="LaButti K."/>
            <person name="Lindquist E.A."/>
            <person name="Lipzen A."/>
            <person name="Lundell T."/>
            <person name="Morin E."/>
            <person name="Murat C."/>
            <person name="Riley R."/>
            <person name="Ohm R."/>
            <person name="Sun H."/>
            <person name="Tunlid A."/>
            <person name="Henrissat B."/>
            <person name="Grigoriev I.V."/>
            <person name="Hibbett D.S."/>
            <person name="Martin F."/>
        </authorList>
    </citation>
    <scope>NUCLEOTIDE SEQUENCE [LARGE SCALE GENOMIC DNA]</scope>
    <source>
        <strain evidence="2">F 1598</strain>
    </source>
</reference>
<dbReference type="HOGENOM" id="CLU_2146804_0_0_1"/>
<reference evidence="1 2" key="1">
    <citation type="submission" date="2014-04" db="EMBL/GenBank/DDBJ databases">
        <authorList>
            <consortium name="DOE Joint Genome Institute"/>
            <person name="Kuo A."/>
            <person name="Tarkka M."/>
            <person name="Buscot F."/>
            <person name="Kohler A."/>
            <person name="Nagy L.G."/>
            <person name="Floudas D."/>
            <person name="Copeland A."/>
            <person name="Barry K.W."/>
            <person name="Cichocki N."/>
            <person name="Veneault-Fourrey C."/>
            <person name="LaButti K."/>
            <person name="Lindquist E.A."/>
            <person name="Lipzen A."/>
            <person name="Lundell T."/>
            <person name="Morin E."/>
            <person name="Murat C."/>
            <person name="Sun H."/>
            <person name="Tunlid A."/>
            <person name="Henrissat B."/>
            <person name="Grigoriev I.V."/>
            <person name="Hibbett D.S."/>
            <person name="Martin F."/>
            <person name="Nordberg H.P."/>
            <person name="Cantor M.N."/>
            <person name="Hua S.X."/>
        </authorList>
    </citation>
    <scope>NUCLEOTIDE SEQUENCE [LARGE SCALE GENOMIC DNA]</scope>
    <source>
        <strain evidence="1 2">F 1598</strain>
    </source>
</reference>
<sequence>MTFDFLACATCVWFQERCTFEELQLLRETCDRQNIDGNQCIIPILITEPDEQSRALERELASVLPTAQLRGRSSRYILVRCDSRSESNCRATYTRVRYDSISRSSSPLSARS</sequence>
<proteinExistence type="predicted"/>
<keyword evidence="2" id="KW-1185">Reference proteome</keyword>
<dbReference type="EMBL" id="KN832981">
    <property type="protein sequence ID" value="KIM86786.1"/>
    <property type="molecule type" value="Genomic_DNA"/>
</dbReference>
<evidence type="ECO:0000313" key="1">
    <source>
        <dbReference type="EMBL" id="KIM86786.1"/>
    </source>
</evidence>
<dbReference type="Proteomes" id="UP000054166">
    <property type="component" value="Unassembled WGS sequence"/>
</dbReference>
<accession>A0A0C3G801</accession>
<dbReference type="InParanoid" id="A0A0C3G801"/>
<evidence type="ECO:0000313" key="2">
    <source>
        <dbReference type="Proteomes" id="UP000054166"/>
    </source>
</evidence>
<gene>
    <name evidence="1" type="ORF">PILCRDRAFT_316379</name>
</gene>
<protein>
    <submittedName>
        <fullName evidence="1">Uncharacterized protein</fullName>
    </submittedName>
</protein>
<name>A0A0C3G801_PILCF</name>